<dbReference type="GO" id="GO:0047522">
    <property type="term" value="F:15-oxoprostaglandin 13-reductase [NAD(P)+] activity"/>
    <property type="evidence" value="ECO:0007669"/>
    <property type="project" value="UniProtKB-EC"/>
</dbReference>
<dbReference type="Gene3D" id="3.90.180.10">
    <property type="entry name" value="Medium-chain alcohol dehydrogenases, catalytic domain"/>
    <property type="match status" value="1"/>
</dbReference>
<evidence type="ECO:0000256" key="1">
    <source>
        <dbReference type="ARBA" id="ARBA00010460"/>
    </source>
</evidence>
<comment type="catalytic activity">
    <reaction evidence="6">
        <text>13,14-dihydro-15-oxo-PGF2alpha + NADP(+) = 15-oxoprostaglandin F2alpha + NADPH + H(+)</text>
        <dbReference type="Rhea" id="RHEA:50588"/>
        <dbReference type="ChEBI" id="CHEBI:15378"/>
        <dbReference type="ChEBI" id="CHEBI:57783"/>
        <dbReference type="ChEBI" id="CHEBI:58349"/>
        <dbReference type="ChEBI" id="CHEBI:133374"/>
        <dbReference type="ChEBI" id="CHEBI:133409"/>
    </reaction>
    <physiologicalReaction direction="right-to-left" evidence="6">
        <dbReference type="Rhea" id="RHEA:50590"/>
    </physiologicalReaction>
</comment>
<sequence>MEALPCINKEETTASAKECEPDTDATKSQPGWLVTDVHFGSQWVKIRDYIGVPSPRDFRMTSFSIPKLAQREILVESLCWSVENYMREFDIKPGSTMMGEVVASVVASRHKDYKPTMLVTCAAGWRTHCVFNPDVTPVRPVVDILDFPASVCLGPLGLPGLVAYFSFLGMCNPQPGDIVLVNAAAGSVGSVIGQLAKIQGCKVIAFAASKDRCDWIRELGFDWVYCQNVTVSAALTRQAHDGVDFFFDCVGAEFTKGALQHMKLDGTVCVFGHNKSYASRVGMDSAGRFDPYTILRMRHGKVKSRSVFDFQDKFVEAQTEMLDWMLQGKLRFRETMFEGFDRLPEALNALYDKSSVGTVFAKSNTVDSLSTSVVSLV</sequence>
<evidence type="ECO:0000313" key="9">
    <source>
        <dbReference type="EMBL" id="GFR93922.1"/>
    </source>
</evidence>
<dbReference type="Gene3D" id="3.40.50.720">
    <property type="entry name" value="NAD(P)-binding Rossmann-like Domain"/>
    <property type="match status" value="1"/>
</dbReference>
<dbReference type="EC" id="1.3.1.48" evidence="2"/>
<dbReference type="InterPro" id="IPR011032">
    <property type="entry name" value="GroES-like_sf"/>
</dbReference>
<dbReference type="InterPro" id="IPR013149">
    <property type="entry name" value="ADH-like_C"/>
</dbReference>
<organism evidence="9 10">
    <name type="scientific">Elysia marginata</name>
    <dbReference type="NCBI Taxonomy" id="1093978"/>
    <lineage>
        <taxon>Eukaryota</taxon>
        <taxon>Metazoa</taxon>
        <taxon>Spiralia</taxon>
        <taxon>Lophotrochozoa</taxon>
        <taxon>Mollusca</taxon>
        <taxon>Gastropoda</taxon>
        <taxon>Heterobranchia</taxon>
        <taxon>Euthyneura</taxon>
        <taxon>Panpulmonata</taxon>
        <taxon>Sacoglossa</taxon>
        <taxon>Placobranchoidea</taxon>
        <taxon>Plakobranchidae</taxon>
        <taxon>Elysia</taxon>
    </lineage>
</organism>
<dbReference type="InterPro" id="IPR036291">
    <property type="entry name" value="NAD(P)-bd_dom_sf"/>
</dbReference>
<reference evidence="9 10" key="1">
    <citation type="journal article" date="2021" name="Elife">
        <title>Chloroplast acquisition without the gene transfer in kleptoplastic sea slugs, Plakobranchus ocellatus.</title>
        <authorList>
            <person name="Maeda T."/>
            <person name="Takahashi S."/>
            <person name="Yoshida T."/>
            <person name="Shimamura S."/>
            <person name="Takaki Y."/>
            <person name="Nagai Y."/>
            <person name="Toyoda A."/>
            <person name="Suzuki Y."/>
            <person name="Arimoto A."/>
            <person name="Ishii H."/>
            <person name="Satoh N."/>
            <person name="Nishiyama T."/>
            <person name="Hasebe M."/>
            <person name="Maruyama T."/>
            <person name="Minagawa J."/>
            <person name="Obokata J."/>
            <person name="Shigenobu S."/>
        </authorList>
    </citation>
    <scope>NUCLEOTIDE SEQUENCE [LARGE SCALE GENOMIC DNA]</scope>
</reference>
<evidence type="ECO:0000256" key="6">
    <source>
        <dbReference type="ARBA" id="ARBA00048290"/>
    </source>
</evidence>
<dbReference type="PANTHER" id="PTHR43205:SF7">
    <property type="entry name" value="PROSTAGLANDIN REDUCTASE 1"/>
    <property type="match status" value="1"/>
</dbReference>
<dbReference type="Pfam" id="PF00107">
    <property type="entry name" value="ADH_zinc_N"/>
    <property type="match status" value="1"/>
</dbReference>
<dbReference type="SUPFAM" id="SSF50129">
    <property type="entry name" value="GroES-like"/>
    <property type="match status" value="1"/>
</dbReference>
<evidence type="ECO:0000256" key="7">
    <source>
        <dbReference type="ARBA" id="ARBA00049070"/>
    </source>
</evidence>
<comment type="caution">
    <text evidence="9">The sequence shown here is derived from an EMBL/GenBank/DDBJ whole genome shotgun (WGS) entry which is preliminary data.</text>
</comment>
<keyword evidence="3" id="KW-0560">Oxidoreductase</keyword>
<evidence type="ECO:0000256" key="2">
    <source>
        <dbReference type="ARBA" id="ARBA00011981"/>
    </source>
</evidence>
<evidence type="ECO:0000259" key="8">
    <source>
        <dbReference type="SMART" id="SM00829"/>
    </source>
</evidence>
<comment type="catalytic activity">
    <reaction evidence="7">
        <text>13,14-dihydro-15-oxo-prostaglandin E1 + NADP(+) = 15-oxoprostaglandin E1 + NADPH + H(+)</text>
        <dbReference type="Rhea" id="RHEA:50584"/>
        <dbReference type="ChEBI" id="CHEBI:15378"/>
        <dbReference type="ChEBI" id="CHEBI:57401"/>
        <dbReference type="ChEBI" id="CHEBI:57783"/>
        <dbReference type="ChEBI" id="CHEBI:58349"/>
        <dbReference type="ChEBI" id="CHEBI:133408"/>
    </reaction>
    <physiologicalReaction direction="right-to-left" evidence="7">
        <dbReference type="Rhea" id="RHEA:50586"/>
    </physiologicalReaction>
</comment>
<keyword evidence="10" id="KW-1185">Reference proteome</keyword>
<evidence type="ECO:0000256" key="4">
    <source>
        <dbReference type="ARBA" id="ARBA00033119"/>
    </source>
</evidence>
<dbReference type="SMART" id="SM00829">
    <property type="entry name" value="PKS_ER"/>
    <property type="match status" value="1"/>
</dbReference>
<evidence type="ECO:0000256" key="3">
    <source>
        <dbReference type="ARBA" id="ARBA00023002"/>
    </source>
</evidence>
<dbReference type="Pfam" id="PF16884">
    <property type="entry name" value="ADH_N_2"/>
    <property type="match status" value="1"/>
</dbReference>
<protein>
    <recommendedName>
        <fullName evidence="4">15-oxoprostaglandin 13-reductase</fullName>
        <ecNumber evidence="2">1.3.1.48</ecNumber>
    </recommendedName>
    <alternativeName>
        <fullName evidence="4">15-oxoprostaglandin 13-reductase</fullName>
    </alternativeName>
</protein>
<dbReference type="EMBL" id="BMAT01005477">
    <property type="protein sequence ID" value="GFR93922.1"/>
    <property type="molecule type" value="Genomic_DNA"/>
</dbReference>
<accession>A0AAV4H722</accession>
<proteinExistence type="inferred from homology"/>
<dbReference type="SUPFAM" id="SSF51735">
    <property type="entry name" value="NAD(P)-binding Rossmann-fold domains"/>
    <property type="match status" value="1"/>
</dbReference>
<name>A0AAV4H722_9GAST</name>
<evidence type="ECO:0000313" key="10">
    <source>
        <dbReference type="Proteomes" id="UP000762676"/>
    </source>
</evidence>
<dbReference type="InterPro" id="IPR020843">
    <property type="entry name" value="ER"/>
</dbReference>
<comment type="catalytic activity">
    <reaction evidence="5">
        <text>13,14-dihydro-15-oxo-prostaglandin F1alpha + NADP(+) = 15-oxoprostaglandin F1alpha + NADPH + H(+)</text>
        <dbReference type="Rhea" id="RHEA:50592"/>
        <dbReference type="ChEBI" id="CHEBI:15378"/>
        <dbReference type="ChEBI" id="CHEBI:57783"/>
        <dbReference type="ChEBI" id="CHEBI:58349"/>
        <dbReference type="ChEBI" id="CHEBI:79072"/>
        <dbReference type="ChEBI" id="CHEBI:133411"/>
    </reaction>
    <physiologicalReaction direction="right-to-left" evidence="5">
        <dbReference type="Rhea" id="RHEA:50594"/>
    </physiologicalReaction>
</comment>
<dbReference type="InterPro" id="IPR041694">
    <property type="entry name" value="ADH_N_2"/>
</dbReference>
<comment type="similarity">
    <text evidence="1">Belongs to the NADP-dependent oxidoreductase L4BD family.</text>
</comment>
<dbReference type="GO" id="GO:0006693">
    <property type="term" value="P:prostaglandin metabolic process"/>
    <property type="evidence" value="ECO:0007669"/>
    <property type="project" value="TreeGrafter"/>
</dbReference>
<dbReference type="InterPro" id="IPR045010">
    <property type="entry name" value="MDR_fam"/>
</dbReference>
<evidence type="ECO:0000256" key="5">
    <source>
        <dbReference type="ARBA" id="ARBA00047878"/>
    </source>
</evidence>
<dbReference type="AlphaFoldDB" id="A0AAV4H722"/>
<gene>
    <name evidence="9" type="ORF">ElyMa_002655400</name>
</gene>
<dbReference type="Proteomes" id="UP000762676">
    <property type="component" value="Unassembled WGS sequence"/>
</dbReference>
<dbReference type="PANTHER" id="PTHR43205">
    <property type="entry name" value="PROSTAGLANDIN REDUCTASE"/>
    <property type="match status" value="1"/>
</dbReference>
<feature type="domain" description="Enoyl reductase (ER)" evidence="8">
    <location>
        <begin position="51"/>
        <end position="361"/>
    </location>
</feature>